<evidence type="ECO:0000313" key="1">
    <source>
        <dbReference type="EMBL" id="PAV07533.1"/>
    </source>
</evidence>
<dbReference type="EMBL" id="LMVN01000011">
    <property type="protein sequence ID" value="PAV07533.1"/>
    <property type="molecule type" value="Genomic_DNA"/>
</dbReference>
<dbReference type="RefSeq" id="WP_095608417.1">
    <property type="nucleotide sequence ID" value="NZ_LMVN01000011.1"/>
</dbReference>
<comment type="caution">
    <text evidence="1">The sequence shown here is derived from an EMBL/GenBank/DDBJ whole genome shotgun (WGS) entry which is preliminary data.</text>
</comment>
<dbReference type="EMBL" id="LWMS01000031">
    <property type="protein sequence ID" value="PWL08151.1"/>
    <property type="molecule type" value="Genomic_DNA"/>
</dbReference>
<proteinExistence type="predicted"/>
<reference evidence="1 3" key="2">
    <citation type="journal article" date="2017" name="BMC Genomics">
        <title>Genomic analysis of methanogenic archaea reveals a shift towards energy conservation.</title>
        <authorList>
            <person name="Gilmore S.P."/>
            <person name="Henske J.K."/>
            <person name="Sexton J.A."/>
            <person name="Solomon K.V."/>
            <person name="Seppala S."/>
            <person name="Yoo J.I."/>
            <person name="Huyett L.M."/>
            <person name="Pressman A."/>
            <person name="Cogan J.Z."/>
            <person name="Kivenson V."/>
            <person name="Peng X."/>
            <person name="Tan Y."/>
            <person name="Valentine D.L."/>
            <person name="O'Malley M.A."/>
        </authorList>
    </citation>
    <scope>NUCLEOTIDE SEQUENCE [LARGE SCALE GENOMIC DNA]</scope>
    <source>
        <strain evidence="1 3">1R-7</strain>
    </source>
</reference>
<reference evidence="2 4" key="1">
    <citation type="submission" date="2016-04" db="EMBL/GenBank/DDBJ databases">
        <title>Genome sequence of Methanosphaera cuniculi DSM 4103.</title>
        <authorList>
            <person name="Poehlein A."/>
            <person name="Seedorf H."/>
            <person name="Daniel R."/>
        </authorList>
    </citation>
    <scope>NUCLEOTIDE SEQUENCE [LARGE SCALE GENOMIC DNA]</scope>
    <source>
        <strain evidence="2 4">DSM 4103</strain>
    </source>
</reference>
<gene>
    <name evidence="1" type="ORF">ASJ82_07605</name>
    <name evidence="2" type="ORF">MSCUN_10820</name>
</gene>
<evidence type="ECO:0000313" key="3">
    <source>
        <dbReference type="Proteomes" id="UP000217528"/>
    </source>
</evidence>
<protein>
    <submittedName>
        <fullName evidence="1">Uncharacterized protein</fullName>
    </submittedName>
</protein>
<evidence type="ECO:0000313" key="2">
    <source>
        <dbReference type="EMBL" id="PWL08151.1"/>
    </source>
</evidence>
<keyword evidence="3" id="KW-1185">Reference proteome</keyword>
<dbReference type="Proteomes" id="UP000246004">
    <property type="component" value="Unassembled WGS sequence"/>
</dbReference>
<evidence type="ECO:0000313" key="4">
    <source>
        <dbReference type="Proteomes" id="UP000246004"/>
    </source>
</evidence>
<dbReference type="AlphaFoldDB" id="A0A2A2HE68"/>
<sequence>MIKVEKHFDGKYELTNTIDGITYYFGQFNNMDQVNFEIDYRNKTGWKINPPERLKWNHLPRYIYYHKNKKKLRVDKWETHRTRHYGAYNTLDEALAKRNKLLTELLENKR</sequence>
<organism evidence="1 3">
    <name type="scientific">Methanosphaera cuniculi</name>
    <dbReference type="NCBI Taxonomy" id="1077256"/>
    <lineage>
        <taxon>Archaea</taxon>
        <taxon>Methanobacteriati</taxon>
        <taxon>Methanobacteriota</taxon>
        <taxon>Methanomada group</taxon>
        <taxon>Methanobacteria</taxon>
        <taxon>Methanobacteriales</taxon>
        <taxon>Methanobacteriaceae</taxon>
        <taxon>Methanosphaera</taxon>
    </lineage>
</organism>
<dbReference type="Proteomes" id="UP000217528">
    <property type="component" value="Unassembled WGS sequence"/>
</dbReference>
<name>A0A2A2HE68_9EURY</name>
<accession>A0A2A2HE68</accession>